<evidence type="ECO:0000256" key="1">
    <source>
        <dbReference type="SAM" id="Phobius"/>
    </source>
</evidence>
<feature type="transmembrane region" description="Helical" evidence="1">
    <location>
        <begin position="227"/>
        <end position="249"/>
    </location>
</feature>
<organism evidence="2 3">
    <name type="scientific">Pseudohongiella spirulinae</name>
    <dbReference type="NCBI Taxonomy" id="1249552"/>
    <lineage>
        <taxon>Bacteria</taxon>
        <taxon>Pseudomonadati</taxon>
        <taxon>Pseudomonadota</taxon>
        <taxon>Gammaproteobacteria</taxon>
        <taxon>Pseudomonadales</taxon>
        <taxon>Pseudohongiellaceae</taxon>
        <taxon>Pseudohongiella</taxon>
    </lineage>
</organism>
<keyword evidence="1" id="KW-0812">Transmembrane</keyword>
<evidence type="ECO:0008006" key="4">
    <source>
        <dbReference type="Google" id="ProtNLM"/>
    </source>
</evidence>
<dbReference type="PANTHER" id="PTHR43471">
    <property type="entry name" value="ABC TRANSPORTER PERMEASE"/>
    <property type="match status" value="1"/>
</dbReference>
<dbReference type="PANTHER" id="PTHR43471:SF14">
    <property type="entry name" value="ABC-2 TYPE TRANSPORT SYSTEM PERMEASE PROTEIN"/>
    <property type="match status" value="1"/>
</dbReference>
<keyword evidence="1" id="KW-1133">Transmembrane helix</keyword>
<dbReference type="EMBL" id="CP013189">
    <property type="protein sequence ID" value="ALO45391.1"/>
    <property type="molecule type" value="Genomic_DNA"/>
</dbReference>
<dbReference type="Proteomes" id="UP000065641">
    <property type="component" value="Chromosome"/>
</dbReference>
<dbReference type="Pfam" id="PF12040">
    <property type="entry name" value="DUF3526"/>
    <property type="match status" value="1"/>
</dbReference>
<proteinExistence type="predicted"/>
<evidence type="ECO:0000313" key="3">
    <source>
        <dbReference type="Proteomes" id="UP000065641"/>
    </source>
</evidence>
<reference evidence="2 3" key="1">
    <citation type="submission" date="2015-11" db="EMBL/GenBank/DDBJ databases">
        <authorList>
            <person name="Zhang Y."/>
            <person name="Guo Z."/>
        </authorList>
    </citation>
    <scope>NUCLEOTIDE SEQUENCE [LARGE SCALE GENOMIC DNA]</scope>
    <source>
        <strain evidence="2 3">KCTC 32221</strain>
    </source>
</reference>
<protein>
    <recommendedName>
        <fullName evidence="4">DUF3526 domain-containing protein</fullName>
    </recommendedName>
</protein>
<feature type="transmembrane region" description="Helical" evidence="1">
    <location>
        <begin position="145"/>
        <end position="165"/>
    </location>
</feature>
<dbReference type="InterPro" id="IPR021913">
    <property type="entry name" value="DUF3526"/>
</dbReference>
<gene>
    <name evidence="2" type="ORF">PS2015_713</name>
</gene>
<dbReference type="STRING" id="1249552.PS2015_713"/>
<evidence type="ECO:0000313" key="2">
    <source>
        <dbReference type="EMBL" id="ALO45391.1"/>
    </source>
</evidence>
<dbReference type="OrthoDB" id="6314837at2"/>
<sequence>MTLRDWMTTEWQLSLGQKSSLLLFAVFAGLLLYAALSGKTHLENRLQAIERHQSEVSQTMSAWLRNLEIKESQGALADVSPRTGSAMDVRFASYLPQAPLADFAIGQSDILPYLGTISLSDPDIRMFSRYEFDDPVALMLGPFDLSTAIIVLLPLMLIVFCFDLLSADRDANRLGLTLSQGVSISSLFWSRLLLRSGAILVVLFVTMLVMLLTNNSSASISDRVPPFLLWSAATLVYAAFWVGVIALVASYNRRSEFNIMALLGLWLGFVFIVPSSTSAILETAYPTPTRLAYLAEARETENEARLRESEIANQFILDHPEMLVNEAAEIPAFLRSSFLVTNTVDQATRPILDEFEAAAQQRETSVSIIRYLSPAMIVHGVFNDLAGTSAKRHQHYVTQVRAFKAGYGERVGPGIVAGQPLSMAEYERIGEFSFQDESLAGHLGRHLMPLLFLLALGFGSVVVVNRRLTSFKVVGQS</sequence>
<keyword evidence="1" id="KW-0472">Membrane</keyword>
<dbReference type="RefSeq" id="WP_058020936.1">
    <property type="nucleotide sequence ID" value="NZ_CP013189.1"/>
</dbReference>
<accession>A0A0S2KBK8</accession>
<name>A0A0S2KBK8_9GAMM</name>
<feature type="transmembrane region" description="Helical" evidence="1">
    <location>
        <begin position="261"/>
        <end position="281"/>
    </location>
</feature>
<dbReference type="KEGG" id="pspi:PS2015_713"/>
<dbReference type="AlphaFoldDB" id="A0A0S2KBK8"/>
<feature type="transmembrane region" description="Helical" evidence="1">
    <location>
        <begin position="192"/>
        <end position="212"/>
    </location>
</feature>
<feature type="transmembrane region" description="Helical" evidence="1">
    <location>
        <begin position="446"/>
        <end position="464"/>
    </location>
</feature>
<keyword evidence="3" id="KW-1185">Reference proteome</keyword>